<feature type="transmembrane region" description="Helical" evidence="8">
    <location>
        <begin position="154"/>
        <end position="174"/>
    </location>
</feature>
<evidence type="ECO:0000256" key="5">
    <source>
        <dbReference type="ARBA" id="ARBA00022989"/>
    </source>
</evidence>
<dbReference type="PANTHER" id="PTHR10978:SF5">
    <property type="entry name" value="SUCCINATE DEHYDROGENASE CYTOCHROME B560 SUBUNIT, MITOCHONDRIAL"/>
    <property type="match status" value="1"/>
</dbReference>
<dbReference type="RefSeq" id="XP_024665049.1">
    <property type="nucleotide sequence ID" value="XM_024809281.1"/>
</dbReference>
<evidence type="ECO:0000256" key="2">
    <source>
        <dbReference type="ARBA" id="ARBA00022617"/>
    </source>
</evidence>
<dbReference type="Pfam" id="PF01127">
    <property type="entry name" value="Sdh_cyt"/>
    <property type="match status" value="1"/>
</dbReference>
<dbReference type="GO" id="GO:0009055">
    <property type="term" value="F:electron transfer activity"/>
    <property type="evidence" value="ECO:0007669"/>
    <property type="project" value="InterPro"/>
</dbReference>
<sequence>MLALRRQVGTNLCMRSIMIRPALRTVPMMFTQVRNVSYERLNAEQVQDKLVSQRKNRPLSPELAIYKPQITWILSGLHRLTGIALGGTFYIWMLAYAAGLPVSTTALAGAFGALPVVVKIAAKFILATPFTFHAFNGVRHLIWDMVKLVNNKGVITSGQVVLGLTVVSSAILAFL</sequence>
<dbReference type="Gene3D" id="1.20.1300.10">
    <property type="entry name" value="Fumarate reductase/succinate dehydrogenase, transmembrane subunit"/>
    <property type="match status" value="1"/>
</dbReference>
<dbReference type="PROSITE" id="PS01000">
    <property type="entry name" value="SDH_CYT_1"/>
    <property type="match status" value="1"/>
</dbReference>
<feature type="transmembrane region" description="Helical" evidence="8">
    <location>
        <begin position="120"/>
        <end position="142"/>
    </location>
</feature>
<dbReference type="PROSITE" id="PS01001">
    <property type="entry name" value="SDH_CYT_2"/>
    <property type="match status" value="1"/>
</dbReference>
<dbReference type="SUPFAM" id="SSF81343">
    <property type="entry name" value="Fumarate reductase respiratory complex transmembrane subunits"/>
    <property type="match status" value="1"/>
</dbReference>
<proteinExistence type="predicted"/>
<dbReference type="Proteomes" id="UP000238350">
    <property type="component" value="Unassembled WGS sequence"/>
</dbReference>
<dbReference type="InterPro" id="IPR034804">
    <property type="entry name" value="SQR/QFR_C/D"/>
</dbReference>
<dbReference type="GO" id="GO:0031966">
    <property type="term" value="C:mitochondrial membrane"/>
    <property type="evidence" value="ECO:0007669"/>
    <property type="project" value="UniProtKB-ARBA"/>
</dbReference>
<evidence type="ECO:0000256" key="8">
    <source>
        <dbReference type="SAM" id="Phobius"/>
    </source>
</evidence>
<dbReference type="GO" id="GO:0006099">
    <property type="term" value="P:tricarboxylic acid cycle"/>
    <property type="evidence" value="ECO:0007669"/>
    <property type="project" value="InterPro"/>
</dbReference>
<name>A0A2T0FJC1_9ASCO</name>
<evidence type="ECO:0000313" key="10">
    <source>
        <dbReference type="Proteomes" id="UP000238350"/>
    </source>
</evidence>
<dbReference type="GO" id="GO:0006121">
    <property type="term" value="P:mitochondrial electron transport, succinate to ubiquinone"/>
    <property type="evidence" value="ECO:0007669"/>
    <property type="project" value="TreeGrafter"/>
</dbReference>
<dbReference type="AlphaFoldDB" id="A0A2T0FJC1"/>
<evidence type="ECO:0000256" key="3">
    <source>
        <dbReference type="ARBA" id="ARBA00022692"/>
    </source>
</evidence>
<comment type="subcellular location">
    <subcellularLocation>
        <location evidence="1">Membrane</location>
        <topology evidence="1">Multi-pass membrane protein</topology>
    </subcellularLocation>
</comment>
<dbReference type="InterPro" id="IPR018495">
    <property type="entry name" value="Succ_DH_cyt_bsu_CS"/>
</dbReference>
<dbReference type="PANTHER" id="PTHR10978">
    <property type="entry name" value="SUCCINATE DEHYDROGENASE CYTOCHROME B560 SUBUNIT"/>
    <property type="match status" value="1"/>
</dbReference>
<dbReference type="GeneID" id="36516472"/>
<keyword evidence="7 8" id="KW-0472">Membrane</keyword>
<accession>A0A2T0FJC1</accession>
<evidence type="ECO:0000313" key="9">
    <source>
        <dbReference type="EMBL" id="PRT55104.1"/>
    </source>
</evidence>
<dbReference type="OrthoDB" id="588261at2759"/>
<dbReference type="EMBL" id="NDIQ01000021">
    <property type="protein sequence ID" value="PRT55104.1"/>
    <property type="molecule type" value="Genomic_DNA"/>
</dbReference>
<organism evidence="9 10">
    <name type="scientific">Wickerhamiella sorbophila</name>
    <dbReference type="NCBI Taxonomy" id="45607"/>
    <lineage>
        <taxon>Eukaryota</taxon>
        <taxon>Fungi</taxon>
        <taxon>Dikarya</taxon>
        <taxon>Ascomycota</taxon>
        <taxon>Saccharomycotina</taxon>
        <taxon>Dipodascomycetes</taxon>
        <taxon>Dipodascales</taxon>
        <taxon>Trichomonascaceae</taxon>
        <taxon>Wickerhamiella</taxon>
    </lineage>
</organism>
<keyword evidence="6" id="KW-0408">Iron</keyword>
<dbReference type="STRING" id="45607.A0A2T0FJC1"/>
<keyword evidence="10" id="KW-1185">Reference proteome</keyword>
<dbReference type="CDD" id="cd03499">
    <property type="entry name" value="SQR_TypeC_SdhC"/>
    <property type="match status" value="1"/>
</dbReference>
<dbReference type="NCBIfam" id="TIGR02970">
    <property type="entry name" value="succ_dehyd_cytB"/>
    <property type="match status" value="1"/>
</dbReference>
<dbReference type="GO" id="GO:0046872">
    <property type="term" value="F:metal ion binding"/>
    <property type="evidence" value="ECO:0007669"/>
    <property type="project" value="UniProtKB-KW"/>
</dbReference>
<keyword evidence="5 8" id="KW-1133">Transmembrane helix</keyword>
<reference evidence="9 10" key="1">
    <citation type="submission" date="2017-04" db="EMBL/GenBank/DDBJ databases">
        <title>Genome sequencing of [Candida] sorbophila.</title>
        <authorList>
            <person name="Ahn J.O."/>
        </authorList>
    </citation>
    <scope>NUCLEOTIDE SEQUENCE [LARGE SCALE GENOMIC DNA]</scope>
    <source>
        <strain evidence="9 10">DS02</strain>
    </source>
</reference>
<dbReference type="InterPro" id="IPR000701">
    <property type="entry name" value="SuccDH_FuR_B_TM-su"/>
</dbReference>
<evidence type="ECO:0000256" key="1">
    <source>
        <dbReference type="ARBA" id="ARBA00004141"/>
    </source>
</evidence>
<protein>
    <submittedName>
        <fullName evidence="9">Succinate dehydrogenase cytochrome B subunit, mitochondrial</fullName>
    </submittedName>
</protein>
<evidence type="ECO:0000256" key="4">
    <source>
        <dbReference type="ARBA" id="ARBA00022723"/>
    </source>
</evidence>
<keyword evidence="2" id="KW-0349">Heme</keyword>
<evidence type="ECO:0000256" key="7">
    <source>
        <dbReference type="ARBA" id="ARBA00023136"/>
    </source>
</evidence>
<gene>
    <name evidence="9" type="ORF">B9G98_02724</name>
</gene>
<keyword evidence="4" id="KW-0479">Metal-binding</keyword>
<comment type="caution">
    <text evidence="9">The sequence shown here is derived from an EMBL/GenBank/DDBJ whole genome shotgun (WGS) entry which is preliminary data.</text>
</comment>
<evidence type="ECO:0000256" key="6">
    <source>
        <dbReference type="ARBA" id="ARBA00023004"/>
    </source>
</evidence>
<dbReference type="InterPro" id="IPR014314">
    <property type="entry name" value="Succ_DH_cytb556"/>
</dbReference>
<keyword evidence="3 8" id="KW-0812">Transmembrane</keyword>